<dbReference type="OrthoDB" id="2018619at2759"/>
<evidence type="ECO:0000256" key="2">
    <source>
        <dbReference type="ARBA" id="ARBA00008974"/>
    </source>
</evidence>
<feature type="transmembrane region" description="Helical" evidence="6">
    <location>
        <begin position="26"/>
        <end position="51"/>
    </location>
</feature>
<keyword evidence="3 6" id="KW-0812">Transmembrane</keyword>
<dbReference type="Pfam" id="PF02133">
    <property type="entry name" value="Transp_cyt_pur"/>
    <property type="match status" value="1"/>
</dbReference>
<dbReference type="EMBL" id="KN840454">
    <property type="protein sequence ID" value="KIP10443.1"/>
    <property type="molecule type" value="Genomic_DNA"/>
</dbReference>
<evidence type="ECO:0000313" key="7">
    <source>
        <dbReference type="EMBL" id="KIP10443.1"/>
    </source>
</evidence>
<gene>
    <name evidence="7" type="ORF">PHLGIDRAFT_230064</name>
</gene>
<dbReference type="PANTHER" id="PTHR30618">
    <property type="entry name" value="NCS1 FAMILY PURINE/PYRIMIDINE TRANSPORTER"/>
    <property type="match status" value="1"/>
</dbReference>
<organism evidence="7 8">
    <name type="scientific">Phlebiopsis gigantea (strain 11061_1 CR5-6)</name>
    <name type="common">White-rot fungus</name>
    <name type="synonym">Peniophora gigantea</name>
    <dbReference type="NCBI Taxonomy" id="745531"/>
    <lineage>
        <taxon>Eukaryota</taxon>
        <taxon>Fungi</taxon>
        <taxon>Dikarya</taxon>
        <taxon>Basidiomycota</taxon>
        <taxon>Agaricomycotina</taxon>
        <taxon>Agaricomycetes</taxon>
        <taxon>Polyporales</taxon>
        <taxon>Phanerochaetaceae</taxon>
        <taxon>Phlebiopsis</taxon>
    </lineage>
</organism>
<dbReference type="AlphaFoldDB" id="A0A0C3PSR4"/>
<proteinExistence type="inferred from homology"/>
<evidence type="ECO:0000256" key="5">
    <source>
        <dbReference type="ARBA" id="ARBA00023136"/>
    </source>
</evidence>
<evidence type="ECO:0000313" key="8">
    <source>
        <dbReference type="Proteomes" id="UP000053257"/>
    </source>
</evidence>
<comment type="similarity">
    <text evidence="2">Belongs to the purine-cytosine permease (2.A.39) family.</text>
</comment>
<protein>
    <submittedName>
        <fullName evidence="7">Uncharacterized protein</fullName>
    </submittedName>
</protein>
<evidence type="ECO:0000256" key="4">
    <source>
        <dbReference type="ARBA" id="ARBA00022989"/>
    </source>
</evidence>
<evidence type="ECO:0000256" key="6">
    <source>
        <dbReference type="SAM" id="Phobius"/>
    </source>
</evidence>
<keyword evidence="5 6" id="KW-0472">Membrane</keyword>
<keyword evidence="8" id="KW-1185">Reference proteome</keyword>
<dbReference type="Proteomes" id="UP000053257">
    <property type="component" value="Unassembled WGS sequence"/>
</dbReference>
<evidence type="ECO:0000256" key="3">
    <source>
        <dbReference type="ARBA" id="ARBA00022692"/>
    </source>
</evidence>
<dbReference type="HOGENOM" id="CLU_150198_0_0_1"/>
<name>A0A0C3PSR4_PHLG1</name>
<keyword evidence="4 6" id="KW-1133">Transmembrane helix</keyword>
<comment type="subcellular location">
    <subcellularLocation>
        <location evidence="1">Membrane</location>
        <topology evidence="1">Multi-pass membrane protein</topology>
    </subcellularLocation>
</comment>
<dbReference type="InterPro" id="IPR045225">
    <property type="entry name" value="Uracil/uridine/allantoin_perm"/>
</dbReference>
<reference evidence="7 8" key="1">
    <citation type="journal article" date="2014" name="PLoS Genet.">
        <title>Analysis of the Phlebiopsis gigantea genome, transcriptome and secretome provides insight into its pioneer colonization strategies of wood.</title>
        <authorList>
            <person name="Hori C."/>
            <person name="Ishida T."/>
            <person name="Igarashi K."/>
            <person name="Samejima M."/>
            <person name="Suzuki H."/>
            <person name="Master E."/>
            <person name="Ferreira P."/>
            <person name="Ruiz-Duenas F.J."/>
            <person name="Held B."/>
            <person name="Canessa P."/>
            <person name="Larrondo L.F."/>
            <person name="Schmoll M."/>
            <person name="Druzhinina I.S."/>
            <person name="Kubicek C.P."/>
            <person name="Gaskell J.A."/>
            <person name="Kersten P."/>
            <person name="St John F."/>
            <person name="Glasner J."/>
            <person name="Sabat G."/>
            <person name="Splinter BonDurant S."/>
            <person name="Syed K."/>
            <person name="Yadav J."/>
            <person name="Mgbeahuruike A.C."/>
            <person name="Kovalchuk A."/>
            <person name="Asiegbu F.O."/>
            <person name="Lackner G."/>
            <person name="Hoffmeister D."/>
            <person name="Rencoret J."/>
            <person name="Gutierrez A."/>
            <person name="Sun H."/>
            <person name="Lindquist E."/>
            <person name="Barry K."/>
            <person name="Riley R."/>
            <person name="Grigoriev I.V."/>
            <person name="Henrissat B."/>
            <person name="Kues U."/>
            <person name="Berka R.M."/>
            <person name="Martinez A.T."/>
            <person name="Covert S.F."/>
            <person name="Blanchette R.A."/>
            <person name="Cullen D."/>
        </authorList>
    </citation>
    <scope>NUCLEOTIDE SEQUENCE [LARGE SCALE GENOMIC DNA]</scope>
    <source>
        <strain evidence="7 8">11061_1 CR5-6</strain>
    </source>
</reference>
<evidence type="ECO:0000256" key="1">
    <source>
        <dbReference type="ARBA" id="ARBA00004141"/>
    </source>
</evidence>
<dbReference type="GO" id="GO:0005886">
    <property type="term" value="C:plasma membrane"/>
    <property type="evidence" value="ECO:0007669"/>
    <property type="project" value="TreeGrafter"/>
</dbReference>
<sequence length="144" mass="15952">MNSAMGNYATLAVNITRYAQNERAQYIQLIIIPVLFALCSFIGAMVTSAGIDIYSEIFWDPLKLIRWDSRAAAFFASFSFMFATLGTNISANLLSAANDMTVLFPRYINIKRGQVVVAVLAAEWARRPWEILVSAQGLLSFISG</sequence>
<accession>A0A0C3PSR4</accession>
<dbReference type="InterPro" id="IPR001248">
    <property type="entry name" value="Pur-cyt_permease"/>
</dbReference>
<dbReference type="PANTHER" id="PTHR30618:SF0">
    <property type="entry name" value="PURINE-URACIL PERMEASE NCS1"/>
    <property type="match status" value="1"/>
</dbReference>
<dbReference type="GO" id="GO:0015205">
    <property type="term" value="F:nucleobase transmembrane transporter activity"/>
    <property type="evidence" value="ECO:0007669"/>
    <property type="project" value="TreeGrafter"/>
</dbReference>
<feature type="transmembrane region" description="Helical" evidence="6">
    <location>
        <begin position="71"/>
        <end position="94"/>
    </location>
</feature>
<dbReference type="Gene3D" id="1.10.4160.10">
    <property type="entry name" value="Hydantoin permease"/>
    <property type="match status" value="1"/>
</dbReference>